<protein>
    <submittedName>
        <fullName evidence="1">Uncharacterized protein</fullName>
    </submittedName>
</protein>
<sequence>MDYAAHHALCSERAEDGSTMREHWEVAAAQGSAKAAESLTAPPFPEDLAYMWDWTLELHGRSGVNMAGLNPLSYGT</sequence>
<gene>
    <name evidence="1" type="ORF">LCGC14_2415940</name>
</gene>
<proteinExistence type="predicted"/>
<feature type="non-terminal residue" evidence="1">
    <location>
        <position position="76"/>
    </location>
</feature>
<dbReference type="AlphaFoldDB" id="A0A0F9BR42"/>
<comment type="caution">
    <text evidence="1">The sequence shown here is derived from an EMBL/GenBank/DDBJ whole genome shotgun (WGS) entry which is preliminary data.</text>
</comment>
<accession>A0A0F9BR42</accession>
<reference evidence="1" key="1">
    <citation type="journal article" date="2015" name="Nature">
        <title>Complex archaea that bridge the gap between prokaryotes and eukaryotes.</title>
        <authorList>
            <person name="Spang A."/>
            <person name="Saw J.H."/>
            <person name="Jorgensen S.L."/>
            <person name="Zaremba-Niedzwiedzka K."/>
            <person name="Martijn J."/>
            <person name="Lind A.E."/>
            <person name="van Eijk R."/>
            <person name="Schleper C."/>
            <person name="Guy L."/>
            <person name="Ettema T.J."/>
        </authorList>
    </citation>
    <scope>NUCLEOTIDE SEQUENCE</scope>
</reference>
<name>A0A0F9BR42_9ZZZZ</name>
<dbReference type="EMBL" id="LAZR01036619">
    <property type="protein sequence ID" value="KKL24374.1"/>
    <property type="molecule type" value="Genomic_DNA"/>
</dbReference>
<organism evidence="1">
    <name type="scientific">marine sediment metagenome</name>
    <dbReference type="NCBI Taxonomy" id="412755"/>
    <lineage>
        <taxon>unclassified sequences</taxon>
        <taxon>metagenomes</taxon>
        <taxon>ecological metagenomes</taxon>
    </lineage>
</organism>
<evidence type="ECO:0000313" key="1">
    <source>
        <dbReference type="EMBL" id="KKL24374.1"/>
    </source>
</evidence>